<dbReference type="EMBL" id="BAABME010001078">
    <property type="protein sequence ID" value="GAA0147426.1"/>
    <property type="molecule type" value="Genomic_DNA"/>
</dbReference>
<dbReference type="PANTHER" id="PTHR31969">
    <property type="entry name" value="GEM-LIKE PROTEIN 2"/>
    <property type="match status" value="1"/>
</dbReference>
<feature type="compositionally biased region" description="Low complexity" evidence="2">
    <location>
        <begin position="41"/>
        <end position="56"/>
    </location>
</feature>
<evidence type="ECO:0000313" key="5">
    <source>
        <dbReference type="Proteomes" id="UP001454036"/>
    </source>
</evidence>
<sequence length="261" mass="28866">MEHTNESLDPNTIAKGKGMEIEVVANTKTKKSVRWSQELVSESPSPRASSSATAPPQHDRSIPAPINFSASEFKSKVENVKGALGRWRKRVGEATMKAGDLAGNTWQHLRTAPSFTDAAFGRIVQSTKVLAEGGYEKIFQQTFETVEGEELQNSFACFMSTSVGPVMGVLYVSTEKLAYCSDNPLSYKDNDDTNQWSYYKVTIPLHQLKAVNPSSSTFNPSEKYIQIISVDNQEFWFMGFLNYAVAVNLLKEVLEVGSCSP</sequence>
<dbReference type="Pfam" id="PF02893">
    <property type="entry name" value="GRAM"/>
    <property type="match status" value="1"/>
</dbReference>
<evidence type="ECO:0000313" key="4">
    <source>
        <dbReference type="EMBL" id="GAA0147426.1"/>
    </source>
</evidence>
<feature type="region of interest" description="Disordered" evidence="2">
    <location>
        <begin position="1"/>
        <end position="20"/>
    </location>
</feature>
<gene>
    <name evidence="4" type="ORF">LIER_07128</name>
</gene>
<protein>
    <recommendedName>
        <fullName evidence="3">GRAM domain-containing protein</fullName>
    </recommendedName>
</protein>
<proteinExistence type="inferred from homology"/>
<accession>A0AAV3P9N4</accession>
<dbReference type="InterPro" id="IPR011993">
    <property type="entry name" value="PH-like_dom_sf"/>
</dbReference>
<feature type="domain" description="GRAM" evidence="3">
    <location>
        <begin position="137"/>
        <end position="215"/>
    </location>
</feature>
<comment type="similarity">
    <text evidence="1">Belongs to the GEM family.</text>
</comment>
<evidence type="ECO:0000256" key="2">
    <source>
        <dbReference type="SAM" id="MobiDB-lite"/>
    </source>
</evidence>
<dbReference type="SMART" id="SM00568">
    <property type="entry name" value="GRAM"/>
    <property type="match status" value="1"/>
</dbReference>
<dbReference type="AlphaFoldDB" id="A0AAV3P9N4"/>
<dbReference type="Gene3D" id="2.30.29.30">
    <property type="entry name" value="Pleckstrin-homology domain (PH domain)/Phosphotyrosine-binding domain (PTB)"/>
    <property type="match status" value="1"/>
</dbReference>
<dbReference type="InterPro" id="IPR004182">
    <property type="entry name" value="GRAM"/>
</dbReference>
<name>A0AAV3P9N4_LITER</name>
<comment type="caution">
    <text evidence="4">The sequence shown here is derived from an EMBL/GenBank/DDBJ whole genome shotgun (WGS) entry which is preliminary data.</text>
</comment>
<reference evidence="4 5" key="1">
    <citation type="submission" date="2024-01" db="EMBL/GenBank/DDBJ databases">
        <title>The complete chloroplast genome sequence of Lithospermum erythrorhizon: insights into the phylogenetic relationship among Boraginaceae species and the maternal lineages of purple gromwells.</title>
        <authorList>
            <person name="Okada T."/>
            <person name="Watanabe K."/>
        </authorList>
    </citation>
    <scope>NUCLEOTIDE SEQUENCE [LARGE SCALE GENOMIC DNA]</scope>
</reference>
<evidence type="ECO:0000256" key="1">
    <source>
        <dbReference type="ARBA" id="ARBA00009414"/>
    </source>
</evidence>
<organism evidence="4 5">
    <name type="scientific">Lithospermum erythrorhizon</name>
    <name type="common">Purple gromwell</name>
    <name type="synonym">Lithospermum officinale var. erythrorhizon</name>
    <dbReference type="NCBI Taxonomy" id="34254"/>
    <lineage>
        <taxon>Eukaryota</taxon>
        <taxon>Viridiplantae</taxon>
        <taxon>Streptophyta</taxon>
        <taxon>Embryophyta</taxon>
        <taxon>Tracheophyta</taxon>
        <taxon>Spermatophyta</taxon>
        <taxon>Magnoliopsida</taxon>
        <taxon>eudicotyledons</taxon>
        <taxon>Gunneridae</taxon>
        <taxon>Pentapetalae</taxon>
        <taxon>asterids</taxon>
        <taxon>lamiids</taxon>
        <taxon>Boraginales</taxon>
        <taxon>Boraginaceae</taxon>
        <taxon>Boraginoideae</taxon>
        <taxon>Lithospermeae</taxon>
        <taxon>Lithospermum</taxon>
    </lineage>
</organism>
<keyword evidence="5" id="KW-1185">Reference proteome</keyword>
<feature type="region of interest" description="Disordered" evidence="2">
    <location>
        <begin position="28"/>
        <end position="64"/>
    </location>
</feature>
<dbReference type="Proteomes" id="UP001454036">
    <property type="component" value="Unassembled WGS sequence"/>
</dbReference>
<dbReference type="InterPro" id="IPR037848">
    <property type="entry name" value="GEM-like"/>
</dbReference>
<evidence type="ECO:0000259" key="3">
    <source>
        <dbReference type="SMART" id="SM00568"/>
    </source>
</evidence>